<gene>
    <name evidence="6" type="ORF">LAD73_01660</name>
</gene>
<feature type="domain" description="HTH rpiR-type" evidence="4">
    <location>
        <begin position="7"/>
        <end position="83"/>
    </location>
</feature>
<name>A0A953ND66_9MOLU</name>
<dbReference type="PANTHER" id="PTHR30514:SF1">
    <property type="entry name" value="HTH-TYPE TRANSCRIPTIONAL REGULATOR HEXR-RELATED"/>
    <property type="match status" value="1"/>
</dbReference>
<dbReference type="InterPro" id="IPR046348">
    <property type="entry name" value="SIS_dom_sf"/>
</dbReference>
<keyword evidence="2" id="KW-0238">DNA-binding</keyword>
<dbReference type="InterPro" id="IPR001347">
    <property type="entry name" value="SIS_dom"/>
</dbReference>
<keyword evidence="7" id="KW-1185">Reference proteome</keyword>
<dbReference type="Pfam" id="PF01380">
    <property type="entry name" value="SIS"/>
    <property type="match status" value="1"/>
</dbReference>
<dbReference type="InterPro" id="IPR000281">
    <property type="entry name" value="HTH_RpiR"/>
</dbReference>
<dbReference type="EMBL" id="JAIQBY010000013">
    <property type="protein sequence ID" value="MBZ4195425.1"/>
    <property type="molecule type" value="Genomic_DNA"/>
</dbReference>
<comment type="caution">
    <text evidence="6">The sequence shown here is derived from an EMBL/GenBank/DDBJ whole genome shotgun (WGS) entry which is preliminary data.</text>
</comment>
<dbReference type="InterPro" id="IPR035472">
    <property type="entry name" value="RpiR-like_SIS"/>
</dbReference>
<dbReference type="Proteomes" id="UP000772186">
    <property type="component" value="Unassembled WGS sequence"/>
</dbReference>
<keyword evidence="3" id="KW-0804">Transcription</keyword>
<dbReference type="Gene3D" id="3.40.50.10490">
    <property type="entry name" value="Glucose-6-phosphate isomerase like protein, domain 1"/>
    <property type="match status" value="1"/>
</dbReference>
<dbReference type="InterPro" id="IPR047640">
    <property type="entry name" value="RpiR-like"/>
</dbReference>
<evidence type="ECO:0000256" key="1">
    <source>
        <dbReference type="ARBA" id="ARBA00023015"/>
    </source>
</evidence>
<dbReference type="Pfam" id="PF01418">
    <property type="entry name" value="HTH_6"/>
    <property type="match status" value="1"/>
</dbReference>
<dbReference type="PANTHER" id="PTHR30514">
    <property type="entry name" value="GLUCOKINASE"/>
    <property type="match status" value="1"/>
</dbReference>
<dbReference type="InterPro" id="IPR036388">
    <property type="entry name" value="WH-like_DNA-bd_sf"/>
</dbReference>
<evidence type="ECO:0000256" key="2">
    <source>
        <dbReference type="ARBA" id="ARBA00023125"/>
    </source>
</evidence>
<sequence length="292" mass="33326">MTYSNKTNVKRPILSENTYLTKSEKNILKFINSFEKNEFDLSIVELAKISKTSESSVSRFVKKYGYKDYRSFIAAINIKLSNFTKMYPIEYDENNNLNPFTVIHSSYKFAIDNISTENVIYKCKKASKLINNSNKIFIYGSGSSQRISADLAANLIKLGMSVVSNPDFHIFFPCLANGNHNDLLIVFSNNLKSNESHFVIKNANKNNIKVIAITSAQENENKNNNLNVNLMINYEKIHNDSLLVPVSSKVSQMLIGNMLFEALIYNNPENYNKLQKTSELIDEWAQIDKNHS</sequence>
<dbReference type="GO" id="GO:0003677">
    <property type="term" value="F:DNA binding"/>
    <property type="evidence" value="ECO:0007669"/>
    <property type="project" value="UniProtKB-KW"/>
</dbReference>
<dbReference type="SUPFAM" id="SSF46689">
    <property type="entry name" value="Homeodomain-like"/>
    <property type="match status" value="1"/>
</dbReference>
<accession>A0A953ND66</accession>
<dbReference type="SUPFAM" id="SSF53697">
    <property type="entry name" value="SIS domain"/>
    <property type="match status" value="1"/>
</dbReference>
<dbReference type="Gene3D" id="1.10.10.10">
    <property type="entry name" value="Winged helix-like DNA-binding domain superfamily/Winged helix DNA-binding domain"/>
    <property type="match status" value="1"/>
</dbReference>
<proteinExistence type="predicted"/>
<evidence type="ECO:0000259" key="4">
    <source>
        <dbReference type="PROSITE" id="PS51071"/>
    </source>
</evidence>
<evidence type="ECO:0000313" key="7">
    <source>
        <dbReference type="Proteomes" id="UP000772186"/>
    </source>
</evidence>
<reference evidence="6 7" key="1">
    <citation type="submission" date="2021-09" db="EMBL/GenBank/DDBJ databases">
        <title>WGS of Mycoplasma sp. Zaradi2 strains.</title>
        <authorList>
            <person name="Spergser J."/>
        </authorList>
    </citation>
    <scope>NUCLEOTIDE SEQUENCE [LARGE SCALE GENOMIC DNA]</scope>
    <source>
        <strain evidence="6 7">1331</strain>
    </source>
</reference>
<evidence type="ECO:0000259" key="5">
    <source>
        <dbReference type="PROSITE" id="PS51464"/>
    </source>
</evidence>
<dbReference type="GO" id="GO:0003700">
    <property type="term" value="F:DNA-binding transcription factor activity"/>
    <property type="evidence" value="ECO:0007669"/>
    <property type="project" value="InterPro"/>
</dbReference>
<protein>
    <submittedName>
        <fullName evidence="6">MurR/RpiR family transcriptional regulator</fullName>
    </submittedName>
</protein>
<dbReference type="InterPro" id="IPR009057">
    <property type="entry name" value="Homeodomain-like_sf"/>
</dbReference>
<keyword evidence="1" id="KW-0805">Transcription regulation</keyword>
<dbReference type="GO" id="GO:0097367">
    <property type="term" value="F:carbohydrate derivative binding"/>
    <property type="evidence" value="ECO:0007669"/>
    <property type="project" value="InterPro"/>
</dbReference>
<organism evidence="6 7">
    <name type="scientific">Mycoplasma tauri</name>
    <dbReference type="NCBI Taxonomy" id="547987"/>
    <lineage>
        <taxon>Bacteria</taxon>
        <taxon>Bacillati</taxon>
        <taxon>Mycoplasmatota</taxon>
        <taxon>Mollicutes</taxon>
        <taxon>Mycoplasmataceae</taxon>
        <taxon>Mycoplasma</taxon>
    </lineage>
</organism>
<feature type="domain" description="SIS" evidence="5">
    <location>
        <begin position="126"/>
        <end position="269"/>
    </location>
</feature>
<dbReference type="PROSITE" id="PS51464">
    <property type="entry name" value="SIS"/>
    <property type="match status" value="1"/>
</dbReference>
<evidence type="ECO:0000313" key="6">
    <source>
        <dbReference type="EMBL" id="MBZ4195425.1"/>
    </source>
</evidence>
<dbReference type="GO" id="GO:1901135">
    <property type="term" value="P:carbohydrate derivative metabolic process"/>
    <property type="evidence" value="ECO:0007669"/>
    <property type="project" value="InterPro"/>
</dbReference>
<dbReference type="PROSITE" id="PS51071">
    <property type="entry name" value="HTH_RPIR"/>
    <property type="match status" value="1"/>
</dbReference>
<evidence type="ECO:0000256" key="3">
    <source>
        <dbReference type="ARBA" id="ARBA00023163"/>
    </source>
</evidence>
<dbReference type="RefSeq" id="WP_205517240.1">
    <property type="nucleotide sequence ID" value="NZ_CP070479.1"/>
</dbReference>
<dbReference type="AlphaFoldDB" id="A0A953ND66"/>
<dbReference type="CDD" id="cd05013">
    <property type="entry name" value="SIS_RpiR"/>
    <property type="match status" value="1"/>
</dbReference>